<gene>
    <name evidence="1" type="ORF">ELLFYP34_00781</name>
</gene>
<proteinExistence type="predicted"/>
<evidence type="ECO:0000313" key="1">
    <source>
        <dbReference type="EMBL" id="VYU69072.1"/>
    </source>
</evidence>
<dbReference type="EMBL" id="CACRTR010000023">
    <property type="protein sequence ID" value="VYU69072.1"/>
    <property type="molecule type" value="Genomic_DNA"/>
</dbReference>
<accession>A0A6N3GY94</accession>
<dbReference type="InterPro" id="IPR046930">
    <property type="entry name" value="HTH_60"/>
</dbReference>
<dbReference type="Pfam" id="PF20317">
    <property type="entry name" value="HTH_60"/>
    <property type="match status" value="1"/>
</dbReference>
<name>A0A6N3GY94_EUBLI</name>
<dbReference type="AlphaFoldDB" id="A0A6N3GY94"/>
<sequence length="115" mass="13237">MNLKKIGFDEISNWLKALIMDYGFSIETLSNYLFLTRKQILWLSDGKLDFLSDENLDKGRVFDKVAALYLSAEEDRDLELAGFLGVLINYHRLSQQTIAKMSCVESRTFCRAGMK</sequence>
<organism evidence="1">
    <name type="scientific">Eubacterium limosum</name>
    <dbReference type="NCBI Taxonomy" id="1736"/>
    <lineage>
        <taxon>Bacteria</taxon>
        <taxon>Bacillati</taxon>
        <taxon>Bacillota</taxon>
        <taxon>Clostridia</taxon>
        <taxon>Eubacteriales</taxon>
        <taxon>Eubacteriaceae</taxon>
        <taxon>Eubacterium</taxon>
    </lineage>
</organism>
<protein>
    <submittedName>
        <fullName evidence="1">Uncharacterized protein</fullName>
    </submittedName>
</protein>
<reference evidence="1" key="1">
    <citation type="submission" date="2019-11" db="EMBL/GenBank/DDBJ databases">
        <authorList>
            <person name="Feng L."/>
        </authorList>
    </citation>
    <scope>NUCLEOTIDE SEQUENCE</scope>
    <source>
        <strain evidence="1">ElimosumLFYP34</strain>
    </source>
</reference>